<dbReference type="PROSITE" id="PS50995">
    <property type="entry name" value="HTH_MARR_2"/>
    <property type="match status" value="1"/>
</dbReference>
<dbReference type="InterPro" id="IPR039422">
    <property type="entry name" value="MarR/SlyA-like"/>
</dbReference>
<dbReference type="PANTHER" id="PTHR33164">
    <property type="entry name" value="TRANSCRIPTIONAL REGULATOR, MARR FAMILY"/>
    <property type="match status" value="1"/>
</dbReference>
<keyword evidence="4" id="KW-1185">Reference proteome</keyword>
<name>A0A2P8HY51_9BACI</name>
<reference evidence="3 4" key="1">
    <citation type="submission" date="2018-03" db="EMBL/GenBank/DDBJ databases">
        <title>Genomic Encyclopedia of Type Strains, Phase III (KMG-III): the genomes of soil and plant-associated and newly described type strains.</title>
        <authorList>
            <person name="Whitman W."/>
        </authorList>
    </citation>
    <scope>NUCLEOTIDE SEQUENCE [LARGE SCALE GENOMIC DNA]</scope>
    <source>
        <strain evidence="3 4">CGMCC 1.07653</strain>
    </source>
</reference>
<dbReference type="Proteomes" id="UP000242310">
    <property type="component" value="Unassembled WGS sequence"/>
</dbReference>
<evidence type="ECO:0000313" key="4">
    <source>
        <dbReference type="Proteomes" id="UP000242310"/>
    </source>
</evidence>
<dbReference type="InterPro" id="IPR000835">
    <property type="entry name" value="HTH_MarR-typ"/>
</dbReference>
<dbReference type="PANTHER" id="PTHR33164:SF58">
    <property type="entry name" value="DNA-BINDING TRANSCRIPTIONAL REPRESSOR SCOC"/>
    <property type="match status" value="1"/>
</dbReference>
<dbReference type="InterPro" id="IPR036390">
    <property type="entry name" value="WH_DNA-bd_sf"/>
</dbReference>
<dbReference type="GO" id="GO:0006950">
    <property type="term" value="P:response to stress"/>
    <property type="evidence" value="ECO:0007669"/>
    <property type="project" value="TreeGrafter"/>
</dbReference>
<evidence type="ECO:0000259" key="2">
    <source>
        <dbReference type="PROSITE" id="PS50995"/>
    </source>
</evidence>
<keyword evidence="1" id="KW-0238">DNA-binding</keyword>
<dbReference type="OrthoDB" id="9799747at2"/>
<dbReference type="EMBL" id="PYAV01000001">
    <property type="protein sequence ID" value="PSL51117.1"/>
    <property type="molecule type" value="Genomic_DNA"/>
</dbReference>
<feature type="domain" description="HTH marR-type" evidence="2">
    <location>
        <begin position="1"/>
        <end position="139"/>
    </location>
</feature>
<dbReference type="Gene3D" id="1.10.10.10">
    <property type="entry name" value="Winged helix-like DNA-binding domain superfamily/Winged helix DNA-binding domain"/>
    <property type="match status" value="1"/>
</dbReference>
<comment type="caution">
    <text evidence="3">The sequence shown here is derived from an EMBL/GenBank/DDBJ whole genome shotgun (WGS) entry which is preliminary data.</text>
</comment>
<protein>
    <submittedName>
        <fullName evidence="3">MarR family protease production transcriptional regulator HPr</fullName>
    </submittedName>
</protein>
<dbReference type="GO" id="GO:0003700">
    <property type="term" value="F:DNA-binding transcription factor activity"/>
    <property type="evidence" value="ECO:0007669"/>
    <property type="project" value="InterPro"/>
</dbReference>
<organism evidence="3 4">
    <name type="scientific">Salsuginibacillus halophilus</name>
    <dbReference type="NCBI Taxonomy" id="517424"/>
    <lineage>
        <taxon>Bacteria</taxon>
        <taxon>Bacillati</taxon>
        <taxon>Bacillota</taxon>
        <taxon>Bacilli</taxon>
        <taxon>Bacillales</taxon>
        <taxon>Bacillaceae</taxon>
        <taxon>Salsuginibacillus</taxon>
    </lineage>
</organism>
<dbReference type="GO" id="GO:0006508">
    <property type="term" value="P:proteolysis"/>
    <property type="evidence" value="ECO:0007669"/>
    <property type="project" value="UniProtKB-KW"/>
</dbReference>
<sequence>MEAMEFHKYLNMFRGAYKVLEEDWQRSAREIGLTLAEQHTLWIIQIEGKATMSRVAEVGLWDLSTVMQMMKRLKEKGLVQTSKNEEDLRVSYVVLTTLGEEKVEASKGFTHRLENFLDNCEANEEDLTYIYEFLRRINQTYHGDGFINWVESGAENGSSE</sequence>
<dbReference type="InterPro" id="IPR036388">
    <property type="entry name" value="WH-like_DNA-bd_sf"/>
</dbReference>
<dbReference type="AlphaFoldDB" id="A0A2P8HY51"/>
<proteinExistence type="predicted"/>
<dbReference type="SMART" id="SM00347">
    <property type="entry name" value="HTH_MARR"/>
    <property type="match status" value="1"/>
</dbReference>
<keyword evidence="3" id="KW-0645">Protease</keyword>
<dbReference type="GO" id="GO:0008233">
    <property type="term" value="F:peptidase activity"/>
    <property type="evidence" value="ECO:0007669"/>
    <property type="project" value="UniProtKB-KW"/>
</dbReference>
<dbReference type="SUPFAM" id="SSF46785">
    <property type="entry name" value="Winged helix' DNA-binding domain"/>
    <property type="match status" value="1"/>
</dbReference>
<evidence type="ECO:0000313" key="3">
    <source>
        <dbReference type="EMBL" id="PSL51117.1"/>
    </source>
</evidence>
<gene>
    <name evidence="3" type="ORF">B0H94_10127</name>
</gene>
<accession>A0A2P8HY51</accession>
<keyword evidence="3" id="KW-0378">Hydrolase</keyword>
<evidence type="ECO:0000256" key="1">
    <source>
        <dbReference type="ARBA" id="ARBA00023125"/>
    </source>
</evidence>
<dbReference type="GO" id="GO:0003677">
    <property type="term" value="F:DNA binding"/>
    <property type="evidence" value="ECO:0007669"/>
    <property type="project" value="UniProtKB-KW"/>
</dbReference>
<dbReference type="Pfam" id="PF01047">
    <property type="entry name" value="MarR"/>
    <property type="match status" value="1"/>
</dbReference>